<dbReference type="Pfam" id="PF07501">
    <property type="entry name" value="G5"/>
    <property type="match status" value="1"/>
</dbReference>
<gene>
    <name evidence="3" type="ORF">XYCOK13_28300</name>
</gene>
<comment type="caution">
    <text evidence="3">The sequence shown here is derived from an EMBL/GenBank/DDBJ whole genome shotgun (WGS) entry which is preliminary data.</text>
</comment>
<dbReference type="EMBL" id="BOVK01000038">
    <property type="protein sequence ID" value="GIQ70006.1"/>
    <property type="molecule type" value="Genomic_DNA"/>
</dbReference>
<dbReference type="RefSeq" id="WP_213412792.1">
    <property type="nucleotide sequence ID" value="NZ_BOVK01000038.1"/>
</dbReference>
<dbReference type="Pfam" id="PF04294">
    <property type="entry name" value="VanW"/>
    <property type="match status" value="1"/>
</dbReference>
<evidence type="ECO:0000313" key="4">
    <source>
        <dbReference type="Proteomes" id="UP000677918"/>
    </source>
</evidence>
<dbReference type="Proteomes" id="UP000677918">
    <property type="component" value="Unassembled WGS sequence"/>
</dbReference>
<evidence type="ECO:0000259" key="2">
    <source>
        <dbReference type="PROSITE" id="PS51109"/>
    </source>
</evidence>
<evidence type="ECO:0000313" key="3">
    <source>
        <dbReference type="EMBL" id="GIQ70006.1"/>
    </source>
</evidence>
<dbReference type="PANTHER" id="PTHR35788:SF1">
    <property type="entry name" value="EXPORTED PROTEIN"/>
    <property type="match status" value="1"/>
</dbReference>
<name>A0A8J4H5P3_9BACL</name>
<organism evidence="3 4">
    <name type="scientific">Xylanibacillus composti</name>
    <dbReference type="NCBI Taxonomy" id="1572762"/>
    <lineage>
        <taxon>Bacteria</taxon>
        <taxon>Bacillati</taxon>
        <taxon>Bacillota</taxon>
        <taxon>Bacilli</taxon>
        <taxon>Bacillales</taxon>
        <taxon>Paenibacillaceae</taxon>
        <taxon>Xylanibacillus</taxon>
    </lineage>
</organism>
<protein>
    <recommendedName>
        <fullName evidence="2">G5 domain-containing protein</fullName>
    </recommendedName>
</protein>
<sequence>MERWKYRGSGRSLWLLLGACMLTSLLAAAAVGVYGLQQTVPRGVHIGPWTIGGMTMQQLDRELGHLAEALRRRQVVIESSVGPPVSITIDMAGMGLHSEQLRDDLERVLNGNPYSRAHARWQMRDQAFPLHATVQRSDIDAVVQREWADIQARQPINAQRTITSHDTVQYKEGRSVEHVDVDALERQFSGISQQLLEEALVEMAQHGAAKSQKPIMLKLPMRVIPPSITVDTLKNEGIERKIAEFTTSFARSGAGRVHNIQATADTIQDMILKPGDIFDYGAVVEKTRQNSGYKEAPIILNGKFVPGIGGGICQVSTTLYNAALRSGLEIVERRNHSLPIQYVPLGQDATFSSGYINFRFRNNTGKHLQIRTAVKGKTITIKLFGTLPRNVQYQIRSKVTRTIEPPVKVVRNNHLQPGEERLLQEGKVGYEVITERIKLVDGKAVETETISTDRYQPKPRLVARHTGAAENEQTAPTGPKKQIIEDGVFGPIFE</sequence>
<proteinExistence type="predicted"/>
<dbReference type="InterPro" id="IPR011098">
    <property type="entry name" value="G5_dom"/>
</dbReference>
<feature type="domain" description="G5" evidence="2">
    <location>
        <begin position="388"/>
        <end position="468"/>
    </location>
</feature>
<dbReference type="AlphaFoldDB" id="A0A8J4H5P3"/>
<dbReference type="InterPro" id="IPR007391">
    <property type="entry name" value="Vancomycin_resist_VanW"/>
</dbReference>
<dbReference type="InterPro" id="IPR052913">
    <property type="entry name" value="Glycopeptide_resist_protein"/>
</dbReference>
<accession>A0A8J4H5P3</accession>
<dbReference type="PROSITE" id="PS51109">
    <property type="entry name" value="G5"/>
    <property type="match status" value="1"/>
</dbReference>
<reference evidence="3" key="1">
    <citation type="submission" date="2021-04" db="EMBL/GenBank/DDBJ databases">
        <title>Draft genome sequence of Xylanibacillus composti strain K13.</title>
        <authorList>
            <person name="Uke A."/>
            <person name="Chhe C."/>
            <person name="Baramee S."/>
            <person name="Kosugi A."/>
        </authorList>
    </citation>
    <scope>NUCLEOTIDE SEQUENCE</scope>
    <source>
        <strain evidence="3">K13</strain>
    </source>
</reference>
<keyword evidence="4" id="KW-1185">Reference proteome</keyword>
<dbReference type="PANTHER" id="PTHR35788">
    <property type="entry name" value="EXPORTED PROTEIN-RELATED"/>
    <property type="match status" value="1"/>
</dbReference>
<dbReference type="SMART" id="SM01208">
    <property type="entry name" value="G5"/>
    <property type="match status" value="1"/>
</dbReference>
<keyword evidence="1" id="KW-0732">Signal</keyword>
<evidence type="ECO:0000256" key="1">
    <source>
        <dbReference type="ARBA" id="ARBA00022729"/>
    </source>
</evidence>
<dbReference type="Gene3D" id="2.20.230.10">
    <property type="entry name" value="Resuscitation-promoting factor rpfb"/>
    <property type="match status" value="1"/>
</dbReference>